<dbReference type="GO" id="GO:0005960">
    <property type="term" value="C:glycine cleavage complex"/>
    <property type="evidence" value="ECO:0007669"/>
    <property type="project" value="InterPro"/>
</dbReference>
<dbReference type="Proteomes" id="UP000273044">
    <property type="component" value="Chromosome"/>
</dbReference>
<evidence type="ECO:0000256" key="2">
    <source>
        <dbReference type="ARBA" id="ARBA00012616"/>
    </source>
</evidence>
<protein>
    <recommendedName>
        <fullName evidence="2">aminomethyltransferase</fullName>
        <ecNumber evidence="2">2.1.2.10</ecNumber>
    </recommendedName>
    <alternativeName>
        <fullName evidence="5">Glycine cleavage system T protein</fullName>
    </alternativeName>
</protein>
<dbReference type="Gene3D" id="3.30.70.1400">
    <property type="entry name" value="Aminomethyltransferase beta-barrel domains"/>
    <property type="match status" value="1"/>
</dbReference>
<dbReference type="PANTHER" id="PTHR43757:SF2">
    <property type="entry name" value="AMINOMETHYLTRANSFERASE, MITOCHONDRIAL"/>
    <property type="match status" value="1"/>
</dbReference>
<dbReference type="GO" id="GO:0008483">
    <property type="term" value="F:transaminase activity"/>
    <property type="evidence" value="ECO:0007669"/>
    <property type="project" value="UniProtKB-KW"/>
</dbReference>
<dbReference type="Gene3D" id="3.30.1360.120">
    <property type="entry name" value="Probable tRNA modification gtpase trme, domain 1"/>
    <property type="match status" value="1"/>
</dbReference>
<dbReference type="NCBIfam" id="TIGR00528">
    <property type="entry name" value="gcvT"/>
    <property type="match status" value="1"/>
</dbReference>
<dbReference type="AlphaFoldDB" id="A0A448MZF7"/>
<dbReference type="InterPro" id="IPR006223">
    <property type="entry name" value="GcvT"/>
</dbReference>
<feature type="domain" description="Aminomethyltransferase C-terminal" evidence="9">
    <location>
        <begin position="286"/>
        <end position="364"/>
    </location>
</feature>
<organism evidence="10 11">
    <name type="scientific">Arachnia propionica</name>
    <dbReference type="NCBI Taxonomy" id="1750"/>
    <lineage>
        <taxon>Bacteria</taxon>
        <taxon>Bacillati</taxon>
        <taxon>Actinomycetota</taxon>
        <taxon>Actinomycetes</taxon>
        <taxon>Propionibacteriales</taxon>
        <taxon>Propionibacteriaceae</taxon>
        <taxon>Arachnia</taxon>
    </lineage>
</organism>
<comment type="catalytic activity">
    <reaction evidence="6">
        <text>N(6)-[(R)-S(8)-aminomethyldihydrolipoyl]-L-lysyl-[protein] + (6S)-5,6,7,8-tetrahydrofolate = N(6)-[(R)-dihydrolipoyl]-L-lysyl-[protein] + (6R)-5,10-methylene-5,6,7,8-tetrahydrofolate + NH4(+)</text>
        <dbReference type="Rhea" id="RHEA:16945"/>
        <dbReference type="Rhea" id="RHEA-COMP:10475"/>
        <dbReference type="Rhea" id="RHEA-COMP:10492"/>
        <dbReference type="ChEBI" id="CHEBI:15636"/>
        <dbReference type="ChEBI" id="CHEBI:28938"/>
        <dbReference type="ChEBI" id="CHEBI:57453"/>
        <dbReference type="ChEBI" id="CHEBI:83100"/>
        <dbReference type="ChEBI" id="CHEBI:83143"/>
        <dbReference type="EC" id="2.1.2.10"/>
    </reaction>
</comment>
<keyword evidence="3" id="KW-0032">Aminotransferase</keyword>
<dbReference type="Pfam" id="PF01571">
    <property type="entry name" value="GCV_T"/>
    <property type="match status" value="1"/>
</dbReference>
<dbReference type="Pfam" id="PF08669">
    <property type="entry name" value="GCV_T_C"/>
    <property type="match status" value="1"/>
</dbReference>
<name>A0A448MZF7_9ACTN</name>
<dbReference type="InterPro" id="IPR006222">
    <property type="entry name" value="GCVT_N"/>
</dbReference>
<keyword evidence="4 10" id="KW-0808">Transferase</keyword>
<proteinExistence type="inferred from homology"/>
<dbReference type="NCBIfam" id="NF010093">
    <property type="entry name" value="PRK13579.1"/>
    <property type="match status" value="1"/>
</dbReference>
<gene>
    <name evidence="10" type="primary">gcvT</name>
    <name evidence="10" type="ORF">NCTC12967_01845</name>
</gene>
<dbReference type="PIRSF" id="PIRSF006487">
    <property type="entry name" value="GcvT"/>
    <property type="match status" value="1"/>
</dbReference>
<dbReference type="InterPro" id="IPR029043">
    <property type="entry name" value="GcvT/YgfZ_C"/>
</dbReference>
<feature type="binding site" evidence="7">
    <location>
        <position position="196"/>
    </location>
    <ligand>
        <name>substrate</name>
    </ligand>
</feature>
<keyword evidence="11" id="KW-1185">Reference proteome</keyword>
<dbReference type="EC" id="2.1.2.10" evidence="2"/>
<dbReference type="GO" id="GO:0006546">
    <property type="term" value="P:glycine catabolic process"/>
    <property type="evidence" value="ECO:0007669"/>
    <property type="project" value="InterPro"/>
</dbReference>
<comment type="similarity">
    <text evidence="1">Belongs to the GcvT family.</text>
</comment>
<dbReference type="EMBL" id="LR134406">
    <property type="protein sequence ID" value="VEH70545.1"/>
    <property type="molecule type" value="Genomic_DNA"/>
</dbReference>
<dbReference type="Gene3D" id="2.40.30.110">
    <property type="entry name" value="Aminomethyltransferase beta-barrel domains"/>
    <property type="match status" value="1"/>
</dbReference>
<dbReference type="InterPro" id="IPR028896">
    <property type="entry name" value="GcvT/YgfZ/DmdA"/>
</dbReference>
<evidence type="ECO:0000256" key="6">
    <source>
        <dbReference type="ARBA" id="ARBA00047665"/>
    </source>
</evidence>
<dbReference type="GeneID" id="64407299"/>
<dbReference type="GO" id="GO:0008168">
    <property type="term" value="F:methyltransferase activity"/>
    <property type="evidence" value="ECO:0007669"/>
    <property type="project" value="UniProtKB-KW"/>
</dbReference>
<dbReference type="SUPFAM" id="SSF101790">
    <property type="entry name" value="Aminomethyltransferase beta-barrel domain"/>
    <property type="match status" value="1"/>
</dbReference>
<feature type="domain" description="GCVT N-terminal" evidence="8">
    <location>
        <begin position="8"/>
        <end position="257"/>
    </location>
</feature>
<evidence type="ECO:0000259" key="9">
    <source>
        <dbReference type="Pfam" id="PF08669"/>
    </source>
</evidence>
<evidence type="ECO:0000256" key="3">
    <source>
        <dbReference type="ARBA" id="ARBA00022576"/>
    </source>
</evidence>
<dbReference type="GO" id="GO:0004047">
    <property type="term" value="F:aminomethyltransferase activity"/>
    <property type="evidence" value="ECO:0007669"/>
    <property type="project" value="UniProtKB-EC"/>
</dbReference>
<dbReference type="NCBIfam" id="NF001567">
    <property type="entry name" value="PRK00389.1"/>
    <property type="match status" value="1"/>
</dbReference>
<dbReference type="PANTHER" id="PTHR43757">
    <property type="entry name" value="AMINOMETHYLTRANSFERASE"/>
    <property type="match status" value="1"/>
</dbReference>
<accession>A0A448MZF7</accession>
<evidence type="ECO:0000256" key="7">
    <source>
        <dbReference type="PIRSR" id="PIRSR006487-1"/>
    </source>
</evidence>
<evidence type="ECO:0000313" key="10">
    <source>
        <dbReference type="EMBL" id="VEH70545.1"/>
    </source>
</evidence>
<evidence type="ECO:0000313" key="11">
    <source>
        <dbReference type="Proteomes" id="UP000273044"/>
    </source>
</evidence>
<dbReference type="SUPFAM" id="SSF103025">
    <property type="entry name" value="Folate-binding domain"/>
    <property type="match status" value="1"/>
</dbReference>
<keyword evidence="10" id="KW-0489">Methyltransferase</keyword>
<dbReference type="InterPro" id="IPR013977">
    <property type="entry name" value="GcvT_C"/>
</dbReference>
<evidence type="ECO:0000259" key="8">
    <source>
        <dbReference type="Pfam" id="PF01571"/>
    </source>
</evidence>
<evidence type="ECO:0000256" key="5">
    <source>
        <dbReference type="ARBA" id="ARBA00031395"/>
    </source>
</evidence>
<dbReference type="InterPro" id="IPR027266">
    <property type="entry name" value="TrmE/GcvT-like"/>
</dbReference>
<dbReference type="GO" id="GO:0032259">
    <property type="term" value="P:methylation"/>
    <property type="evidence" value="ECO:0007669"/>
    <property type="project" value="UniProtKB-KW"/>
</dbReference>
<dbReference type="Gene3D" id="4.10.1250.10">
    <property type="entry name" value="Aminomethyltransferase fragment"/>
    <property type="match status" value="1"/>
</dbReference>
<dbReference type="RefSeq" id="WP_061786827.1">
    <property type="nucleotide sequence ID" value="NZ_CP072386.1"/>
</dbReference>
<reference evidence="10 11" key="1">
    <citation type="submission" date="2018-12" db="EMBL/GenBank/DDBJ databases">
        <authorList>
            <consortium name="Pathogen Informatics"/>
        </authorList>
    </citation>
    <scope>NUCLEOTIDE SEQUENCE [LARGE SCALE GENOMIC DNA]</scope>
    <source>
        <strain evidence="10 11">NCTC12967</strain>
    </source>
</reference>
<evidence type="ECO:0000256" key="4">
    <source>
        <dbReference type="ARBA" id="ARBA00022679"/>
    </source>
</evidence>
<sequence length="371" mass="39559">MSLSTTALHGLHEELGGRLVDFAGWELPVQFAGIIAEHQHTRKSASLFDVSHMGQVLIYPESGNLADAAAALETLIPASVAGLKEGRQRYGLFTDENGGVLDDLMFANHGDRYFLVVNAARSDHDLGLLRTLERVTVEHITDRSLLALQGPRAEEALAGLIPDAAGLRFMDSQILDWDGVTVWVSRSGYTGEDGFEISVPSAEAERLARALLGIGWVLPAGLGARDSLRLEAGMPLYGHELSPQITPVEADLGWAIPKVRRLGGSREGGFPGAGVILKQLAEGTSRKRVGLRAEGRAPVREGAKLFLSETATEPVAEVTSGGFGPTVGGPIAMAMLPTDIQPGATVHAEVRGRRLPLTVTALPFITPSYKR</sequence>
<evidence type="ECO:0000256" key="1">
    <source>
        <dbReference type="ARBA" id="ARBA00008609"/>
    </source>
</evidence>